<reference evidence="3 4" key="1">
    <citation type="submission" date="2023-10" db="EMBL/GenBank/DDBJ databases">
        <title>Roseovarius strain S88 nov., isolated from a marine algae.</title>
        <authorList>
            <person name="Lee M.W."/>
            <person name="Lee J.K."/>
            <person name="Kim J.M."/>
            <person name="Choi D.G."/>
            <person name="Baek J.H."/>
            <person name="Bayburt H."/>
            <person name="Jung J.J."/>
            <person name="Han D.M."/>
            <person name="Jeon C.O."/>
        </authorList>
    </citation>
    <scope>NUCLEOTIDE SEQUENCE [LARGE SCALE GENOMIC DNA]</scope>
    <source>
        <strain evidence="3 4">S88</strain>
    </source>
</reference>
<organism evidence="3 4">
    <name type="scientific">Roseovarius phycicola</name>
    <dbReference type="NCBI Taxonomy" id="3080976"/>
    <lineage>
        <taxon>Bacteria</taxon>
        <taxon>Pseudomonadati</taxon>
        <taxon>Pseudomonadota</taxon>
        <taxon>Alphaproteobacteria</taxon>
        <taxon>Rhodobacterales</taxon>
        <taxon>Roseobacteraceae</taxon>
        <taxon>Roseovarius</taxon>
    </lineage>
</organism>
<feature type="region of interest" description="Disordered" evidence="1">
    <location>
        <begin position="86"/>
        <end position="148"/>
    </location>
</feature>
<evidence type="ECO:0000313" key="3">
    <source>
        <dbReference type="EMBL" id="WWR46849.1"/>
    </source>
</evidence>
<dbReference type="EMBL" id="CP146069">
    <property type="protein sequence ID" value="WWR46849.1"/>
    <property type="molecule type" value="Genomic_DNA"/>
</dbReference>
<evidence type="ECO:0000259" key="2">
    <source>
        <dbReference type="Pfam" id="PF02120"/>
    </source>
</evidence>
<proteinExistence type="predicted"/>
<keyword evidence="3" id="KW-0282">Flagellum</keyword>
<accession>A0ABZ2HJ66</accession>
<evidence type="ECO:0000313" key="4">
    <source>
        <dbReference type="Proteomes" id="UP001364156"/>
    </source>
</evidence>
<feature type="region of interest" description="Disordered" evidence="1">
    <location>
        <begin position="538"/>
        <end position="571"/>
    </location>
</feature>
<feature type="domain" description="Flagellar hook-length control protein-like C-terminal" evidence="2">
    <location>
        <begin position="473"/>
        <end position="537"/>
    </location>
</feature>
<sequence length="590" mass="63999">MLHTIMNQLLTKLGSGMSSVALDAEVDVAIEGDAISAFRSNGLSNADQNAFDAILANLEGDARPGAKPNEALKLDDTVRADIEMHVPNADEETPEIKGSENIESNPKQQDALEESMAAQKRHVRVSPTDPETSSEPHTKDGPENPRWADKEVGHSEVIGPLKVLHTDQSPAPAKIFLQTPDQEKVNEGHLNARPSEVDLGPPAQALRAQFEFGSGQAQRPPIEEKSPAQVQTRIEQEPTQLMPRGARFAKPNTVPEKTTPYGLVIREALQNPVADLVRNNDPAAQPLPSPGFPATTLDMTRHPARTLVRGTSGPIEFDRTHMAHTGTRQATVEHLHKDAPVLTKATTLALQPTMSERPQDIQGMHADKSNPDTPRAKRTLTRDTIVPAAAAQAEKPTVPSGAATSVNFLAPPPPQRQSIPETVFDLPPSFTPLGASESGHATRSTPVSFFQTPDFPRHVAQQVANGVRFHADKTVEITLKPAELGRVQISMSTGEQGVVVHVNAERPETIDLLRRHIDQLASEFQDIGYGQSEFHFGGTGSDAYHDKADNNAPDASRPGDPVNAELTHKNETDQIAMQNCIDLDRVDIRI</sequence>
<keyword evidence="3" id="KW-0966">Cell projection</keyword>
<feature type="compositionally biased region" description="Basic and acidic residues" evidence="1">
    <location>
        <begin position="134"/>
        <end position="148"/>
    </location>
</feature>
<name>A0ABZ2HJ66_9RHOB</name>
<gene>
    <name evidence="3" type="ORF">RZ517_01305</name>
</gene>
<keyword evidence="4" id="KW-1185">Reference proteome</keyword>
<dbReference type="Proteomes" id="UP001364156">
    <property type="component" value="Chromosome"/>
</dbReference>
<protein>
    <submittedName>
        <fullName evidence="3">Flagellar hook-length control protein FliK</fullName>
    </submittedName>
</protein>
<dbReference type="Gene3D" id="3.30.750.140">
    <property type="match status" value="1"/>
</dbReference>
<dbReference type="InterPro" id="IPR021136">
    <property type="entry name" value="Flagellar_hook_control-like_C"/>
</dbReference>
<dbReference type="CDD" id="cd17470">
    <property type="entry name" value="T3SS_Flik_C"/>
    <property type="match status" value="1"/>
</dbReference>
<evidence type="ECO:0000256" key="1">
    <source>
        <dbReference type="SAM" id="MobiDB-lite"/>
    </source>
</evidence>
<dbReference type="RefSeq" id="WP_338549694.1">
    <property type="nucleotide sequence ID" value="NZ_CP146069.1"/>
</dbReference>
<keyword evidence="3" id="KW-0969">Cilium</keyword>
<dbReference type="Pfam" id="PF02120">
    <property type="entry name" value="Flg_hook"/>
    <property type="match status" value="1"/>
</dbReference>
<dbReference type="InterPro" id="IPR038610">
    <property type="entry name" value="FliK-like_C_sf"/>
</dbReference>